<proteinExistence type="predicted"/>
<feature type="domain" description="TPM" evidence="1">
    <location>
        <begin position="21"/>
        <end position="135"/>
    </location>
</feature>
<protein>
    <recommendedName>
        <fullName evidence="1">TPM domain-containing protein</fullName>
    </recommendedName>
</protein>
<dbReference type="PANTHER" id="PTHR30373">
    <property type="entry name" value="UPF0603 PROTEIN YGCG"/>
    <property type="match status" value="1"/>
</dbReference>
<evidence type="ECO:0000259" key="1">
    <source>
        <dbReference type="Pfam" id="PF04536"/>
    </source>
</evidence>
<evidence type="ECO:0000313" key="2">
    <source>
        <dbReference type="EMBL" id="OYV03464.1"/>
    </source>
</evidence>
<name>A0A257LV16_UNCW3</name>
<dbReference type="Proteomes" id="UP000216312">
    <property type="component" value="Unassembled WGS sequence"/>
</dbReference>
<dbReference type="EMBL" id="NMUJ01000005">
    <property type="protein sequence ID" value="OYV03464.1"/>
    <property type="molecule type" value="Genomic_DNA"/>
</dbReference>
<dbReference type="Pfam" id="PF04536">
    <property type="entry name" value="TPM_phosphatase"/>
    <property type="match status" value="1"/>
</dbReference>
<gene>
    <name evidence="2" type="ORF">CGW93_00730</name>
</gene>
<comment type="caution">
    <text evidence="2">The sequence shown here is derived from an EMBL/GenBank/DDBJ whole genome shotgun (WGS) entry which is preliminary data.</text>
</comment>
<dbReference type="InterPro" id="IPR007621">
    <property type="entry name" value="TPM_dom"/>
</dbReference>
<dbReference type="AlphaFoldDB" id="A0A257LV16"/>
<dbReference type="PANTHER" id="PTHR30373:SF2">
    <property type="entry name" value="UPF0603 PROTEIN YGCG"/>
    <property type="match status" value="1"/>
</dbReference>
<evidence type="ECO:0000313" key="3">
    <source>
        <dbReference type="Proteomes" id="UP000216312"/>
    </source>
</evidence>
<reference evidence="3" key="1">
    <citation type="submission" date="2017-07" db="EMBL/GenBank/DDBJ databases">
        <title>Novel pathways for hydrocarbon cycling and metabolic interdependencies in hydrothermal sediment communities.</title>
        <authorList>
            <person name="Dombrowski N."/>
            <person name="Seitz K."/>
            <person name="Teske A."/>
            <person name="Baker B."/>
        </authorList>
    </citation>
    <scope>NUCLEOTIDE SEQUENCE [LARGE SCALE GENOMIC DNA]</scope>
</reference>
<dbReference type="Gene3D" id="3.10.310.50">
    <property type="match status" value="1"/>
</dbReference>
<organism evidence="2 3">
    <name type="scientific">candidate division WOR-3 bacterium 4484_18</name>
    <dbReference type="NCBI Taxonomy" id="2020626"/>
    <lineage>
        <taxon>Bacteria</taxon>
        <taxon>Bacteria division WOR-3</taxon>
    </lineage>
</organism>
<sequence length="150" mass="16412">MNMLWLVILLAVEIPKPVGWVSDFADVIPQEVEQQIDHICTYIKQQTGAELAVVSITTTEGIPLRDYGVELYEKWGIGEKAKDNGVLFIAAIADRRVEIITGYGVEGILPDGLCGEILDKYVVPYFKRTDYGVGVGSDRGSRALVGLVAV</sequence>
<accession>A0A257LV16</accession>